<feature type="compositionally biased region" description="Basic and acidic residues" evidence="3">
    <location>
        <begin position="330"/>
        <end position="339"/>
    </location>
</feature>
<feature type="domain" description="Cilia- and flagella-associated protein 58 central coiled coil" evidence="4">
    <location>
        <begin position="390"/>
        <end position="671"/>
    </location>
</feature>
<dbReference type="AlphaFoldDB" id="A0A5J4X1D6"/>
<organism evidence="5 6">
    <name type="scientific">Streblomastix strix</name>
    <dbReference type="NCBI Taxonomy" id="222440"/>
    <lineage>
        <taxon>Eukaryota</taxon>
        <taxon>Metamonada</taxon>
        <taxon>Preaxostyla</taxon>
        <taxon>Oxymonadida</taxon>
        <taxon>Streblomastigidae</taxon>
        <taxon>Streblomastix</taxon>
    </lineage>
</organism>
<sequence>FFQQNMTEEEKIEDLVFDPLAYEALERDCVETIDELRKLQALYVYLEEYEKLFKAMKKGHESEMRLVQRIKVLQSDVKRLMLKIQGAMNVAIEDTGTLETFQKERDTLRSTVSEAKEYLLKTNDEIDKLKEELEEKSKQLKVGPELANEYKRQTAELSQRKAQLSRDRDDLLKRVADSRKEASDLTDKSTKLNVELNNKQETIDEIERNQNDKQSEMEQMKIRKERADEDAKKLKKEIDELNTNQDREKNEGNQILNNIQQLNLQLNDIKSEIEKKQSEGIQVVDSKLKEEQDLKREKDRVAEMRTENESIQKEIAEKRKQVVATLAQAKDTKRQKDKLSSNLRMSEQKRNEIESEKVEKKNILRVSEDQNGTLMKDNADLKGTIEIYEKKLQLLQKKIVSNAQECKRKTELKELQMMEKRFMETRKASAKSDLEKLKKDIEMFTNEMVRYDAEVRGAQQELQGQLKSKESKNEIISRMNMVVDEATTKMKGQQNMLDTVTSERNISSRKLIAASNGNTEMLHKFMQLEQEIQQLKDTIKGIDRALLEENLKLDMVVASAKGLRKKVVEYEAQLAVAEETIESHKSQIRNLIHIISTSKSQLHRQKEELKTVSGERNVLDQQLSQRNRELEGLYERMVLAQATLEKGEKSYGEITEKLDICKQRVIALRSHTEALHARVSLIAQLKSEQARLEQEIEAEKLKIRGMEDEFNSPINAHRWRILESIDPESIEILAKIHQVQKRLIVITDELTEKNKLIKEREKLGEQLQELLKKQSGPEVIKEIERMRSQLKEKEANLKAISAELHVARDESIGYEEQLDRLNEELMDVKQQYIDTMKTATGIR</sequence>
<dbReference type="InterPro" id="IPR049270">
    <property type="entry name" value="CFAP58_CC"/>
</dbReference>
<dbReference type="GO" id="GO:0005856">
    <property type="term" value="C:cytoskeleton"/>
    <property type="evidence" value="ECO:0007669"/>
    <property type="project" value="TreeGrafter"/>
</dbReference>
<evidence type="ECO:0000313" key="5">
    <source>
        <dbReference type="EMBL" id="KAA6400289.1"/>
    </source>
</evidence>
<keyword evidence="5" id="KW-0966">Cell projection</keyword>
<dbReference type="Pfam" id="PF21771">
    <property type="entry name" value="CFAP58_CC"/>
    <property type="match status" value="1"/>
</dbReference>
<keyword evidence="1 2" id="KW-0175">Coiled coil</keyword>
<feature type="non-terminal residue" evidence="5">
    <location>
        <position position="1"/>
    </location>
</feature>
<feature type="coiled-coil region" evidence="2">
    <location>
        <begin position="518"/>
        <end position="587"/>
    </location>
</feature>
<evidence type="ECO:0000313" key="6">
    <source>
        <dbReference type="Proteomes" id="UP000324800"/>
    </source>
</evidence>
<evidence type="ECO:0000256" key="2">
    <source>
        <dbReference type="SAM" id="Coils"/>
    </source>
</evidence>
<dbReference type="EMBL" id="SNRW01000586">
    <property type="protein sequence ID" value="KAA6400289.1"/>
    <property type="molecule type" value="Genomic_DNA"/>
</dbReference>
<evidence type="ECO:0000259" key="4">
    <source>
        <dbReference type="Pfam" id="PF21771"/>
    </source>
</evidence>
<dbReference type="PANTHER" id="PTHR32083">
    <property type="entry name" value="CILIA AND FLAGELLA-ASSOCIATED PROTEIN 58-RELATED"/>
    <property type="match status" value="1"/>
</dbReference>
<feature type="region of interest" description="Disordered" evidence="3">
    <location>
        <begin position="327"/>
        <end position="354"/>
    </location>
</feature>
<accession>A0A5J4X1D6</accession>
<gene>
    <name evidence="5" type="ORF">EZS28_004176</name>
</gene>
<dbReference type="PANTHER" id="PTHR32083:SF0">
    <property type="entry name" value="CILIA AND FLAGELLA-ASSOCIATED PROTEIN 58"/>
    <property type="match status" value="1"/>
</dbReference>
<feature type="coiled-coil region" evidence="2">
    <location>
        <begin position="682"/>
        <end position="709"/>
    </location>
</feature>
<keyword evidence="5" id="KW-0969">Cilium</keyword>
<dbReference type="OrthoDB" id="264785at2759"/>
<keyword evidence="5" id="KW-0282">Flagellum</keyword>
<evidence type="ECO:0000256" key="3">
    <source>
        <dbReference type="SAM" id="MobiDB-lite"/>
    </source>
</evidence>
<protein>
    <submittedName>
        <fullName evidence="5">Putative Cilia-and flagella-associated protein 58</fullName>
    </submittedName>
</protein>
<proteinExistence type="predicted"/>
<feature type="region of interest" description="Disordered" evidence="3">
    <location>
        <begin position="207"/>
        <end position="230"/>
    </location>
</feature>
<evidence type="ECO:0000256" key="1">
    <source>
        <dbReference type="ARBA" id="ARBA00023054"/>
    </source>
</evidence>
<comment type="caution">
    <text evidence="5">The sequence shown here is derived from an EMBL/GenBank/DDBJ whole genome shotgun (WGS) entry which is preliminary data.</text>
</comment>
<dbReference type="Proteomes" id="UP000324800">
    <property type="component" value="Unassembled WGS sequence"/>
</dbReference>
<feature type="coiled-coil region" evidence="2">
    <location>
        <begin position="753"/>
        <end position="838"/>
    </location>
</feature>
<reference evidence="5 6" key="1">
    <citation type="submission" date="2019-03" db="EMBL/GenBank/DDBJ databases">
        <title>Single cell metagenomics reveals metabolic interactions within the superorganism composed of flagellate Streblomastix strix and complex community of Bacteroidetes bacteria on its surface.</title>
        <authorList>
            <person name="Treitli S.C."/>
            <person name="Kolisko M."/>
            <person name="Husnik F."/>
            <person name="Keeling P."/>
            <person name="Hampl V."/>
        </authorList>
    </citation>
    <scope>NUCLEOTIDE SEQUENCE [LARGE SCALE GENOMIC DNA]</scope>
    <source>
        <strain evidence="5">ST1C</strain>
    </source>
</reference>
<name>A0A5J4X1D6_9EUKA</name>